<evidence type="ECO:0000256" key="3">
    <source>
        <dbReference type="ARBA" id="ARBA00023002"/>
    </source>
</evidence>
<sequence length="239" mass="25846">MSVGRFSARDWDSHPPLIAPDYKSTRQRGPGQPLVPLDGDLPEAAGPSFDAGTIDAVQADLTANARVNAEPIGERIVVAGRVLDEAGRGVPHTLVEVWQANAAGRYVHTRDQHDAPLDPNFLGAGHALTDADGRYAFRTIKPGAYPWGNHPNAWRPNHIHVSVIGPALATRLVTQMYFPGDPLLDADPIFLATPRAARPRLIAQFDWSLTEPGIALGYRFDVVLRGRDRTPPDAGHADG</sequence>
<comment type="caution">
    <text evidence="6">The sequence shown here is derived from an EMBL/GenBank/DDBJ whole genome shotgun (WGS) entry which is preliminary data.</text>
</comment>
<organism evidence="6 7">
    <name type="scientific">Rhodovibrio sodomensis</name>
    <dbReference type="NCBI Taxonomy" id="1088"/>
    <lineage>
        <taxon>Bacteria</taxon>
        <taxon>Pseudomonadati</taxon>
        <taxon>Pseudomonadota</taxon>
        <taxon>Alphaproteobacteria</taxon>
        <taxon>Rhodospirillales</taxon>
        <taxon>Rhodovibrionaceae</taxon>
        <taxon>Rhodovibrio</taxon>
    </lineage>
</organism>
<dbReference type="PANTHER" id="PTHR33711:SF10">
    <property type="entry name" value="INTRADIOL RING-CLEAVAGE DIOXYGENASES DOMAIN-CONTAINING PROTEIN"/>
    <property type="match status" value="1"/>
</dbReference>
<accession>A0ABS1DG66</accession>
<dbReference type="RefSeq" id="WP_200341203.1">
    <property type="nucleotide sequence ID" value="NZ_NRRL01000032.1"/>
</dbReference>
<dbReference type="InterPro" id="IPR024756">
    <property type="entry name" value="PCDO_beta_N"/>
</dbReference>
<dbReference type="SUPFAM" id="SSF49482">
    <property type="entry name" value="Aromatic compound dioxygenase"/>
    <property type="match status" value="1"/>
</dbReference>
<dbReference type="InterPro" id="IPR050770">
    <property type="entry name" value="Intradiol_RC_Dioxygenase"/>
</dbReference>
<dbReference type="EMBL" id="NRRL01000032">
    <property type="protein sequence ID" value="MBK1668884.1"/>
    <property type="molecule type" value="Genomic_DNA"/>
</dbReference>
<dbReference type="PANTHER" id="PTHR33711">
    <property type="entry name" value="DIOXYGENASE, PUTATIVE (AFU_ORTHOLOGUE AFUA_2G02910)-RELATED"/>
    <property type="match status" value="1"/>
</dbReference>
<protein>
    <submittedName>
        <fullName evidence="6">Protocatechuate 3,4-dioxygenase subunit beta</fullName>
    </submittedName>
</protein>
<keyword evidence="7" id="KW-1185">Reference proteome</keyword>
<keyword evidence="3" id="KW-0560">Oxidoreductase</keyword>
<dbReference type="NCBIfam" id="TIGR02422">
    <property type="entry name" value="protocat_beta"/>
    <property type="match status" value="1"/>
</dbReference>
<reference evidence="6 7" key="1">
    <citation type="journal article" date="2020" name="Microorganisms">
        <title>Osmotic Adaptation and Compatible Solute Biosynthesis of Phototrophic Bacteria as Revealed from Genome Analyses.</title>
        <authorList>
            <person name="Imhoff J.F."/>
            <person name="Rahn T."/>
            <person name="Kunzel S."/>
            <person name="Keller A."/>
            <person name="Neulinger S.C."/>
        </authorList>
    </citation>
    <scope>NUCLEOTIDE SEQUENCE [LARGE SCALE GENOMIC DNA]</scope>
    <source>
        <strain evidence="6 7">DSM 9895</strain>
    </source>
</reference>
<feature type="region of interest" description="Disordered" evidence="4">
    <location>
        <begin position="1"/>
        <end position="46"/>
    </location>
</feature>
<evidence type="ECO:0000313" key="6">
    <source>
        <dbReference type="EMBL" id="MBK1668884.1"/>
    </source>
</evidence>
<gene>
    <name evidence="6" type="primary">pcaH</name>
    <name evidence="6" type="ORF">CKO28_12670</name>
</gene>
<proteinExistence type="inferred from homology"/>
<evidence type="ECO:0000313" key="7">
    <source>
        <dbReference type="Proteomes" id="UP001296873"/>
    </source>
</evidence>
<dbReference type="PROSITE" id="PS00083">
    <property type="entry name" value="INTRADIOL_DIOXYGENAS"/>
    <property type="match status" value="1"/>
</dbReference>
<evidence type="ECO:0000256" key="4">
    <source>
        <dbReference type="SAM" id="MobiDB-lite"/>
    </source>
</evidence>
<dbReference type="Pfam" id="PF00775">
    <property type="entry name" value="Dioxygenase_C"/>
    <property type="match status" value="1"/>
</dbReference>
<evidence type="ECO:0000256" key="2">
    <source>
        <dbReference type="ARBA" id="ARBA00022964"/>
    </source>
</evidence>
<feature type="domain" description="Intradiol ring-cleavage dioxygenases" evidence="5">
    <location>
        <begin position="78"/>
        <end position="106"/>
    </location>
</feature>
<dbReference type="Pfam" id="PF12391">
    <property type="entry name" value="PCDO_beta_N"/>
    <property type="match status" value="1"/>
</dbReference>
<comment type="similarity">
    <text evidence="1">Belongs to the intradiol ring-cleavage dioxygenase family.</text>
</comment>
<dbReference type="Gene3D" id="2.60.130.10">
    <property type="entry name" value="Aromatic compound dioxygenase"/>
    <property type="match status" value="1"/>
</dbReference>
<dbReference type="Proteomes" id="UP001296873">
    <property type="component" value="Unassembled WGS sequence"/>
</dbReference>
<evidence type="ECO:0000259" key="5">
    <source>
        <dbReference type="PROSITE" id="PS00083"/>
    </source>
</evidence>
<evidence type="ECO:0000256" key="1">
    <source>
        <dbReference type="ARBA" id="ARBA00007825"/>
    </source>
</evidence>
<dbReference type="InterPro" id="IPR015889">
    <property type="entry name" value="Intradiol_dOase_core"/>
</dbReference>
<keyword evidence="2" id="KW-0223">Dioxygenase</keyword>
<name>A0ABS1DG66_9PROT</name>
<dbReference type="InterPro" id="IPR012785">
    <property type="entry name" value="Protocat_dOase_b"/>
</dbReference>
<dbReference type="InterPro" id="IPR000627">
    <property type="entry name" value="Intradiol_dOase_C"/>
</dbReference>